<keyword evidence="11" id="KW-1185">Reference proteome</keyword>
<reference evidence="10" key="4">
    <citation type="submission" date="2025-08" db="UniProtKB">
        <authorList>
            <consortium name="Ensembl"/>
        </authorList>
    </citation>
    <scope>IDENTIFICATION</scope>
</reference>
<dbReference type="AlphaFoldDB" id="A0A075B7D5"/>
<dbReference type="InterPro" id="IPR017441">
    <property type="entry name" value="Protein_kinase_ATP_BS"/>
</dbReference>
<evidence type="ECO:0000256" key="4">
    <source>
        <dbReference type="ARBA" id="ARBA00022679"/>
    </source>
</evidence>
<dbReference type="InterPro" id="IPR011009">
    <property type="entry name" value="Kinase-like_dom_sf"/>
</dbReference>
<feature type="binding site" evidence="8">
    <location>
        <position position="38"/>
    </location>
    <ligand>
        <name>ATP</name>
        <dbReference type="ChEBI" id="CHEBI:30616"/>
    </ligand>
</feature>
<proteinExistence type="evidence at protein level"/>
<dbReference type="SMR" id="A0A075B7D5"/>
<evidence type="ECO:0000259" key="9">
    <source>
        <dbReference type="PROSITE" id="PS50011"/>
    </source>
</evidence>
<evidence type="ECO:0000256" key="1">
    <source>
        <dbReference type="ARBA" id="ARBA00004496"/>
    </source>
</evidence>
<dbReference type="ChiTaRS" id="IKBKE">
    <property type="organism name" value="human"/>
</dbReference>
<dbReference type="GO" id="GO:0032481">
    <property type="term" value="P:positive regulation of type I interferon production"/>
    <property type="evidence" value="ECO:0007669"/>
    <property type="project" value="UniProtKB-ARBA"/>
</dbReference>
<dbReference type="SUPFAM" id="SSF56112">
    <property type="entry name" value="Protein kinase-like (PK-like)"/>
    <property type="match status" value="1"/>
</dbReference>
<dbReference type="Gene3D" id="3.30.200.20">
    <property type="entry name" value="Phosphorylase Kinase, domain 1"/>
    <property type="match status" value="1"/>
</dbReference>
<name>A0A075B7D5_HUMAN</name>
<comment type="subcellular location">
    <subcellularLocation>
        <location evidence="1">Cytoplasm</location>
    </subcellularLocation>
</comment>
<reference evidence="10 11" key="1">
    <citation type="journal article" date="2001" name="Nature">
        <title>Initial sequencing and analysis of the human genome.</title>
        <authorList>
            <consortium name="International Human Genome Sequencing Consortium"/>
            <person name="Lander E.S."/>
            <person name="Linton L.M."/>
            <person name="Birren B."/>
            <person name="Nusbaum C."/>
            <person name="Zody M.C."/>
            <person name="Baldwin J."/>
            <person name="Devon K."/>
            <person name="Dewar K."/>
            <person name="Doyle M."/>
            <person name="FitzHugh W."/>
            <person name="Funke R."/>
            <person name="Gage D."/>
            <person name="Harris K."/>
            <person name="Heaford A."/>
            <person name="Howland J."/>
            <person name="Kann L."/>
            <person name="Lehoczky J."/>
            <person name="LeVine R."/>
            <person name="McEwan P."/>
            <person name="McKernan K."/>
            <person name="Meldrim J."/>
            <person name="Mesirov J.P."/>
            <person name="Miranda C."/>
            <person name="Morris W."/>
            <person name="Naylor J."/>
            <person name="Raymond C."/>
            <person name="Rosetti M."/>
            <person name="Santos R."/>
            <person name="Sheridan A."/>
            <person name="Sougnez C."/>
            <person name="Stange-Thomann N."/>
            <person name="Stojanovic N."/>
            <person name="Subramanian A."/>
            <person name="Wyman D."/>
            <person name="Rogers J."/>
            <person name="Sulston J."/>
            <person name="Ainscough R."/>
            <person name="Beck S."/>
            <person name="Bentley D."/>
            <person name="Burton J."/>
            <person name="Clee C."/>
            <person name="Carter N."/>
            <person name="Coulson A."/>
            <person name="Deadman R."/>
            <person name="Deloukas P."/>
            <person name="Dunham A."/>
            <person name="Dunham I."/>
            <person name="Durbin R."/>
            <person name="French L."/>
            <person name="Grafham D."/>
            <person name="Gregory S."/>
            <person name="Hubbard T."/>
            <person name="Humphray S."/>
            <person name="Hunt A."/>
            <person name="Jones M."/>
            <person name="Lloyd C."/>
            <person name="McMurray A."/>
            <person name="Matthews L."/>
            <person name="Mercer S."/>
            <person name="Milne S."/>
            <person name="Mullikin J.C."/>
            <person name="Mungall A."/>
            <person name="Plumb R."/>
            <person name="Ross M."/>
            <person name="Shownkeen R."/>
            <person name="Sims S."/>
            <person name="Waterston R.H."/>
            <person name="Wilson R.K."/>
            <person name="Hillier L.W."/>
            <person name="McPherson J.D."/>
            <person name="Marra M.A."/>
            <person name="Mardis E.R."/>
            <person name="Fulton L.A."/>
            <person name="Chinwalla A.T."/>
            <person name="Pepin K.H."/>
            <person name="Gish W.R."/>
            <person name="Chissoe S.L."/>
            <person name="Wendl M.C."/>
            <person name="Delehaunty K.D."/>
            <person name="Miner T.L."/>
            <person name="Delehaunty A."/>
            <person name="Kramer J.B."/>
            <person name="Cook L.L."/>
            <person name="Fulton R.S."/>
            <person name="Johnson D.L."/>
            <person name="Minx P.J."/>
            <person name="Clifton S.W."/>
            <person name="Hawkins T."/>
            <person name="Branscomb E."/>
            <person name="Predki P."/>
            <person name="Richardson P."/>
            <person name="Wenning S."/>
            <person name="Slezak T."/>
            <person name="Doggett N."/>
            <person name="Cheng J.F."/>
            <person name="Olsen A."/>
            <person name="Lucas S."/>
            <person name="Elkin C."/>
            <person name="Uberbacher E."/>
            <person name="Frazier M."/>
            <person name="Gibbs R.A."/>
            <person name="Muzny D.M."/>
            <person name="Scherer S.E."/>
            <person name="Bouck J.B."/>
            <person name="Sodergren E.J."/>
            <person name="Worley K.C."/>
            <person name="Rives C.M."/>
            <person name="Gorrell J.H."/>
            <person name="Metzker M.L."/>
            <person name="Naylor S.L."/>
            <person name="Kucherlapati R.S."/>
            <person name="Nelson D.L."/>
            <person name="Weinstock G.M."/>
            <person name="Sakaki Y."/>
            <person name="Fujiyama A."/>
            <person name="Hattori M."/>
            <person name="Yada T."/>
            <person name="Toyoda A."/>
            <person name="Itoh T."/>
            <person name="Kawagoe C."/>
            <person name="Watanabe H."/>
            <person name="Totoki Y."/>
            <person name="Taylor T."/>
            <person name="Weissenbach J."/>
            <person name="Heilig R."/>
            <person name="Saurin W."/>
            <person name="Artiguenave F."/>
            <person name="Brottier P."/>
            <person name="Bruls T."/>
            <person name="Pelletier E."/>
            <person name="Robert C."/>
            <person name="Wincker P."/>
            <person name="Smith D.R."/>
            <person name="Doucette-Stamm L."/>
            <person name="Rubenfield M."/>
            <person name="Weinstock K."/>
            <person name="Lee H.M."/>
            <person name="Dubois J."/>
            <person name="Rosenthal A."/>
            <person name="Platzer M."/>
            <person name="Nyakatura G."/>
            <person name="Taudien S."/>
            <person name="Rump A."/>
            <person name="Yang H."/>
            <person name="Yu J."/>
            <person name="Wang J."/>
            <person name="Huang G."/>
            <person name="Gu J."/>
            <person name="Hood L."/>
            <person name="Rowen L."/>
            <person name="Madan A."/>
            <person name="Qin S."/>
            <person name="Davis R.W."/>
            <person name="Federspiel N.A."/>
            <person name="Abola A.P."/>
            <person name="Proctor M.J."/>
            <person name="Myers R.M."/>
            <person name="Schmutz J."/>
            <person name="Dickson M."/>
            <person name="Grimwood J."/>
            <person name="Cox D.R."/>
            <person name="Olson M.V."/>
            <person name="Kaul R."/>
            <person name="Raymond C."/>
            <person name="Shimizu N."/>
            <person name="Kawasaki K."/>
            <person name="Minoshima S."/>
            <person name="Evans G.A."/>
            <person name="Athanasiou M."/>
            <person name="Schultz R."/>
            <person name="Roe B.A."/>
            <person name="Chen F."/>
            <person name="Pan H."/>
            <person name="Ramser J."/>
            <person name="Lehrach H."/>
            <person name="Reinhardt R."/>
            <person name="McCombie W.R."/>
            <person name="de la Bastide M."/>
            <person name="Dedhia N."/>
            <person name="Blocker H."/>
            <person name="Hornischer K."/>
            <person name="Nordsiek G."/>
            <person name="Agarwala R."/>
            <person name="Aravind L."/>
            <person name="Bailey J.A."/>
            <person name="Bateman A."/>
            <person name="Batzoglou S."/>
            <person name="Birney E."/>
            <person name="Bork P."/>
            <person name="Brown D.G."/>
            <person name="Burge C.B."/>
            <person name="Cerutti L."/>
            <person name="Chen H.C."/>
            <person name="Church D."/>
            <person name="Clamp M."/>
            <person name="Copley R.R."/>
            <person name="Doerks T."/>
            <person name="Eddy S.R."/>
            <person name="Eichler E.E."/>
            <person name="Furey T.S."/>
            <person name="Galagan J."/>
            <person name="Gilbert J.G."/>
            <person name="Harmon C."/>
            <person name="Hayashizaki Y."/>
            <person name="Haussler D."/>
            <person name="Hermjakob H."/>
            <person name="Hokamp K."/>
            <person name="Jang W."/>
            <person name="Johnson L.S."/>
            <person name="Jones T.A."/>
            <person name="Kasif S."/>
            <person name="Kaspryzk A."/>
            <person name="Kennedy S."/>
            <person name="Kent W.J."/>
            <person name="Kitts P."/>
            <person name="Koonin E.V."/>
            <person name="Korf I."/>
            <person name="Kulp D."/>
            <person name="Lancet D."/>
            <person name="Lowe T.M."/>
            <person name="McLysaght A."/>
            <person name="Mikkelsen T."/>
            <person name="Moran J.V."/>
            <person name="Mulder N."/>
            <person name="Pollara V.J."/>
            <person name="Ponting C.P."/>
            <person name="Schuler G."/>
            <person name="Schultz J."/>
            <person name="Slater G."/>
            <person name="Smit A.F."/>
            <person name="Stupka E."/>
            <person name="Szustakowski J."/>
            <person name="Thierry-Mieg D."/>
            <person name="Thierry-Mieg J."/>
            <person name="Wagner L."/>
            <person name="Wallis J."/>
            <person name="Wheeler R."/>
            <person name="Williams A."/>
            <person name="Wolf Y.I."/>
            <person name="Wolfe K.H."/>
            <person name="Yang S.P."/>
            <person name="Yeh R.F."/>
            <person name="Collins F."/>
            <person name="Guyer M.S."/>
            <person name="Peterson J."/>
            <person name="Felsenfeld A."/>
            <person name="Wetterstrand K.A."/>
            <person name="Patrinos A."/>
            <person name="Morgan M.J."/>
            <person name="de Jong P."/>
            <person name="Catanese J.J."/>
            <person name="Osoegawa K."/>
            <person name="Shizuya H."/>
            <person name="Choi S."/>
            <person name="Chen Y.J."/>
        </authorList>
    </citation>
    <scope>NUCLEOTIDE SEQUENCE [LARGE SCALE GENOMIC DNA]</scope>
</reference>
<evidence type="ECO:0000313" key="11">
    <source>
        <dbReference type="Proteomes" id="UP000005640"/>
    </source>
</evidence>
<dbReference type="PROSITE" id="PS00107">
    <property type="entry name" value="PROTEIN_KINASE_ATP"/>
    <property type="match status" value="1"/>
</dbReference>
<sequence>MQSTANYLWHTDDLLGQGATASVYKARNKKSGELVAVKVFNTTSYLRPREVQVREFEVLRKLNHQNIVKLFAVEETGGSRQKVLVMEYCSSGSLLSVLESPENAFGLPEDEFLVVLRCVGEPLPVPASTLRPAAGLGQMLTGLRCLTPANHSI</sequence>
<dbReference type="GO" id="GO:0005524">
    <property type="term" value="F:ATP binding"/>
    <property type="evidence" value="ECO:0007669"/>
    <property type="project" value="UniProtKB-UniRule"/>
</dbReference>
<organism evidence="10 11">
    <name type="scientific">Homo sapiens</name>
    <name type="common">Human</name>
    <dbReference type="NCBI Taxonomy" id="9606"/>
    <lineage>
        <taxon>Eukaryota</taxon>
        <taxon>Metazoa</taxon>
        <taxon>Chordata</taxon>
        <taxon>Craniata</taxon>
        <taxon>Vertebrata</taxon>
        <taxon>Euteleostomi</taxon>
        <taxon>Mammalia</taxon>
        <taxon>Eutheria</taxon>
        <taxon>Euarchontoglires</taxon>
        <taxon>Primates</taxon>
        <taxon>Haplorrhini</taxon>
        <taxon>Catarrhini</taxon>
        <taxon>Hominidae</taxon>
        <taxon>Homo</taxon>
    </lineage>
</organism>
<keyword evidence="3" id="KW-0723">Serine/threonine-protein kinase</keyword>
<evidence type="ECO:0000313" key="10">
    <source>
        <dbReference type="Ensembl" id="ENSP00000474422.1"/>
    </source>
</evidence>
<keyword evidence="5 8" id="KW-0547">Nucleotide-binding</keyword>
<dbReference type="Proteomes" id="UP000005640">
    <property type="component" value="Chromosome 1"/>
</dbReference>
<dbReference type="Pfam" id="PF00069">
    <property type="entry name" value="Pkinase"/>
    <property type="match status" value="1"/>
</dbReference>
<feature type="domain" description="Protein kinase" evidence="9">
    <location>
        <begin position="9"/>
        <end position="153"/>
    </location>
</feature>
<keyword evidence="4" id="KW-0808">Transferase</keyword>
<dbReference type="Ensembl" id="ENST00000579827.6">
    <property type="protein sequence ID" value="ENSP00000474422.1"/>
    <property type="gene ID" value="ENSG00000263528.9"/>
</dbReference>
<dbReference type="FunFam" id="3.30.200.20:FF:000106">
    <property type="entry name" value="serine/threonine-protein kinase TBK1 isoform X1"/>
    <property type="match status" value="1"/>
</dbReference>
<dbReference type="ExpressionAtlas" id="A0A075B7D5">
    <property type="expression patterns" value="baseline and differential"/>
</dbReference>
<dbReference type="OrthoDB" id="10013850at2759"/>
<evidence type="ECO:0000256" key="3">
    <source>
        <dbReference type="ARBA" id="ARBA00022527"/>
    </source>
</evidence>
<dbReference type="MassIVE" id="A0A075B7D5"/>
<evidence type="ECO:0000256" key="7">
    <source>
        <dbReference type="ARBA" id="ARBA00022840"/>
    </source>
</evidence>
<keyword evidence="12 13" id="KW-1267">Proteomics identification</keyword>
<dbReference type="Ensembl" id="ENST00000579827.6">
    <property type="protein sequence ID" value="ENSP00000474422.1"/>
    <property type="gene ID" value="ENSG00000263528.8"/>
</dbReference>
<reference evidence="10 11" key="2">
    <citation type="journal article" date="2004" name="Nature">
        <title>Finishing the euchromatic sequence of the human genome.</title>
        <authorList>
            <consortium name="International Human Genome Sequencing Consortium"/>
        </authorList>
    </citation>
    <scope>NUCLEOTIDE SEQUENCE [LARGE SCALE GENOMIC DNA]</scope>
</reference>
<evidence type="ECO:0007829" key="13">
    <source>
        <dbReference type="ProteomicsDB" id="A0A075B7D5"/>
    </source>
</evidence>
<dbReference type="Bgee" id="ENSG00000263528">
    <property type="expression patterns" value="Expressed in colonic epithelium and 123 other cell types or tissues"/>
</dbReference>
<keyword evidence="2" id="KW-0963">Cytoplasm</keyword>
<dbReference type="UCSC" id="uc057owv.1">
    <property type="organism name" value="human"/>
</dbReference>
<dbReference type="VEuPathDB" id="HostDB:ENSG00000263528"/>
<evidence type="ECO:0000256" key="8">
    <source>
        <dbReference type="PROSITE-ProRule" id="PRU10141"/>
    </source>
</evidence>
<gene>
    <name evidence="10" type="primary">IKBKE</name>
</gene>
<keyword evidence="7 8" id="KW-0067">ATP-binding</keyword>
<dbReference type="InterPro" id="IPR000719">
    <property type="entry name" value="Prot_kinase_dom"/>
</dbReference>
<evidence type="ECO:0000256" key="5">
    <source>
        <dbReference type="ARBA" id="ARBA00022741"/>
    </source>
</evidence>
<dbReference type="HGNC" id="HGNC:14552">
    <property type="gene designation" value="IKBKE"/>
</dbReference>
<dbReference type="OpenTargets" id="ENSG00000263528"/>
<keyword evidence="6" id="KW-0418">Kinase</keyword>
<accession>A0A075B7D5</accession>
<evidence type="ECO:0007829" key="12">
    <source>
        <dbReference type="PeptideAtlas" id="A0A075B7D5"/>
    </source>
</evidence>
<dbReference type="GO" id="GO:0005737">
    <property type="term" value="C:cytoplasm"/>
    <property type="evidence" value="ECO:0007669"/>
    <property type="project" value="UniProtKB-SubCell"/>
</dbReference>
<reference evidence="10 11" key="3">
    <citation type="journal article" date="2006" name="Nature">
        <title>The DNA sequence and biological annotation of human chromosome 1.</title>
        <authorList>
            <person name="Gregory S.G."/>
            <person name="Barlow K.F."/>
            <person name="McLay K.E."/>
            <person name="Kaul R."/>
            <person name="Swarbreck D."/>
            <person name="Dunham A."/>
            <person name="Scott C.E."/>
            <person name="Howe K.L."/>
            <person name="Woodfine K."/>
            <person name="Spencer C.C."/>
            <person name="Jones M.C."/>
            <person name="Gillson C."/>
            <person name="Searle S."/>
            <person name="Zhou Y."/>
            <person name="Kokocinski F."/>
            <person name="McDonald L."/>
            <person name="Evans R."/>
            <person name="Phillips K."/>
            <person name="Atkinson A."/>
            <person name="Cooper R."/>
            <person name="Jones C."/>
            <person name="Hall R.E."/>
            <person name="Andrews T.D."/>
            <person name="Lloyd C."/>
            <person name="Ainscough R."/>
            <person name="Almeida J.P."/>
            <person name="Ambrose K.D."/>
            <person name="Anderson F."/>
            <person name="Andrew R.W."/>
            <person name="Ashwell R.I."/>
            <person name="Aubin K."/>
            <person name="Babbage A.K."/>
            <person name="Bagguley C.L."/>
            <person name="Bailey J."/>
            <person name="Beasley H."/>
            <person name="Bethel G."/>
            <person name="Bird C.P."/>
            <person name="Bray-Allen S."/>
            <person name="Brown J.Y."/>
            <person name="Brown A.J."/>
            <person name="Buckley D."/>
            <person name="Burton J."/>
            <person name="Bye J."/>
            <person name="Carder C."/>
            <person name="Chapman J.C."/>
            <person name="Clark S.Y."/>
            <person name="Clarke G."/>
            <person name="Clee C."/>
            <person name="Cobley V."/>
            <person name="Collier R.E."/>
            <person name="Corby N."/>
            <person name="Coville G.J."/>
            <person name="Davies J."/>
            <person name="Deadman R."/>
            <person name="Dunn M."/>
            <person name="Earthrowl M."/>
            <person name="Ellington A.G."/>
            <person name="Errington H."/>
            <person name="Frankish A."/>
            <person name="Frankland J."/>
            <person name="French L."/>
            <person name="Garner P."/>
            <person name="Garnett J."/>
            <person name="Gay L."/>
            <person name="Ghori M.R."/>
            <person name="Gibson R."/>
            <person name="Gilby L.M."/>
            <person name="Gillett W."/>
            <person name="Glithero R.J."/>
            <person name="Grafham D.V."/>
            <person name="Griffiths C."/>
            <person name="Griffiths-Jones S."/>
            <person name="Grocock R."/>
            <person name="Hammond S."/>
            <person name="Harrison E.S."/>
            <person name="Hart E."/>
            <person name="Haugen E."/>
            <person name="Heath P.D."/>
            <person name="Holmes S."/>
            <person name="Holt K."/>
            <person name="Howden P.J."/>
            <person name="Hunt A.R."/>
            <person name="Hunt S.E."/>
            <person name="Hunter G."/>
            <person name="Isherwood J."/>
            <person name="James R."/>
            <person name="Johnson C."/>
            <person name="Johnson D."/>
            <person name="Joy A."/>
            <person name="Kay M."/>
            <person name="Kershaw J.K."/>
            <person name="Kibukawa M."/>
            <person name="Kimberley A.M."/>
            <person name="King A."/>
            <person name="Knights A.J."/>
            <person name="Lad H."/>
            <person name="Laird G."/>
            <person name="Lawlor S."/>
            <person name="Leongamornlert D.A."/>
            <person name="Lloyd D.M."/>
            <person name="Loveland J."/>
            <person name="Lovell J."/>
            <person name="Lush M.J."/>
            <person name="Lyne R."/>
            <person name="Martin S."/>
            <person name="Mashreghi-Mohammadi M."/>
            <person name="Matthews L."/>
            <person name="Matthews N.S."/>
            <person name="McLaren S."/>
            <person name="Milne S."/>
            <person name="Mistry S."/>
            <person name="Moore M.J."/>
            <person name="Nickerson T."/>
            <person name="O'Dell C.N."/>
            <person name="Oliver K."/>
            <person name="Palmeiri A."/>
            <person name="Palmer S.A."/>
            <person name="Parker A."/>
            <person name="Patel D."/>
            <person name="Pearce A.V."/>
            <person name="Peck A.I."/>
            <person name="Pelan S."/>
            <person name="Phelps K."/>
            <person name="Phillimore B.J."/>
            <person name="Plumb R."/>
            <person name="Rajan J."/>
            <person name="Raymond C."/>
            <person name="Rouse G."/>
            <person name="Saenphimmachak C."/>
            <person name="Sehra H.K."/>
            <person name="Sheridan E."/>
            <person name="Shownkeen R."/>
            <person name="Sims S."/>
            <person name="Skuce C.D."/>
            <person name="Smith M."/>
            <person name="Steward C."/>
            <person name="Subramanian S."/>
            <person name="Sycamore N."/>
            <person name="Tracey A."/>
            <person name="Tromans A."/>
            <person name="Van Helmond Z."/>
            <person name="Wall M."/>
            <person name="Wallis J.M."/>
            <person name="White S."/>
            <person name="Whitehead S.L."/>
            <person name="Wilkinson J.E."/>
            <person name="Willey D.L."/>
            <person name="Williams H."/>
            <person name="Wilming L."/>
            <person name="Wray P.W."/>
            <person name="Wu Z."/>
            <person name="Coulson A."/>
            <person name="Vaudin M."/>
            <person name="Sulston J.E."/>
            <person name="Durbin R."/>
            <person name="Hubbard T."/>
            <person name="Wooster R."/>
            <person name="Dunham I."/>
            <person name="Carter N.P."/>
            <person name="McVean G."/>
            <person name="Ross M.T."/>
            <person name="Harrow J."/>
            <person name="Olson M.V."/>
            <person name="Beck S."/>
            <person name="Rogers J."/>
            <person name="Bentley D.R."/>
            <person name="Banerjee R."/>
            <person name="Bryant S.P."/>
            <person name="Burford D.C."/>
            <person name="Burrill W.D."/>
            <person name="Clegg S.M."/>
            <person name="Dhami P."/>
            <person name="Dovey O."/>
            <person name="Faulkner L.M."/>
            <person name="Gribble S.M."/>
            <person name="Langford C.F."/>
            <person name="Pandian R.D."/>
            <person name="Porter K.M."/>
            <person name="Prigmore E."/>
        </authorList>
    </citation>
    <scope>NUCLEOTIDE SEQUENCE [LARGE SCALE GENOMIC DNA]</scope>
</reference>
<dbReference type="EMBL" id="AC244034">
    <property type="status" value="NOT_ANNOTATED_CDS"/>
    <property type="molecule type" value="Genomic_DNA"/>
</dbReference>
<reference evidence="10" key="5">
    <citation type="submission" date="2025-09" db="UniProtKB">
        <authorList>
            <consortium name="Ensembl"/>
        </authorList>
    </citation>
    <scope>IDENTIFICATION</scope>
</reference>
<protein>
    <submittedName>
        <fullName evidence="10">Inhibitor of nuclear factor kappa B kinase subunit epsilon</fullName>
    </submittedName>
</protein>
<dbReference type="GeneTree" id="ENSGT00950000182937"/>
<dbReference type="PANTHER" id="PTHR22969:SF10">
    <property type="entry name" value="INHIBITOR OF NUCLEAR FACTOR KAPPA-B KINASE SUBUNIT EPSILON"/>
    <property type="match status" value="1"/>
</dbReference>
<dbReference type="PROSITE" id="PS50011">
    <property type="entry name" value="PROTEIN_KINASE_DOM"/>
    <property type="match status" value="1"/>
</dbReference>
<evidence type="ECO:0000256" key="6">
    <source>
        <dbReference type="ARBA" id="ARBA00022777"/>
    </source>
</evidence>
<dbReference type="GO" id="GO:0004674">
    <property type="term" value="F:protein serine/threonine kinase activity"/>
    <property type="evidence" value="ECO:0007669"/>
    <property type="project" value="UniProtKB-KW"/>
</dbReference>
<dbReference type="Antibodypedia" id="73513">
    <property type="antibodies" value="619 antibodies from 46 providers"/>
</dbReference>
<evidence type="ECO:0000256" key="2">
    <source>
        <dbReference type="ARBA" id="ARBA00022490"/>
    </source>
</evidence>
<dbReference type="PANTHER" id="PTHR22969">
    <property type="entry name" value="IKB KINASE"/>
    <property type="match status" value="1"/>
</dbReference>
<dbReference type="InterPro" id="IPR051180">
    <property type="entry name" value="IKK"/>
</dbReference>
<dbReference type="HOGENOM" id="CLU_1712659_0_0_1"/>